<dbReference type="GeneID" id="70236319"/>
<dbReference type="RefSeq" id="XP_046061369.1">
    <property type="nucleotide sequence ID" value="XM_046205423.1"/>
</dbReference>
<keyword evidence="2" id="KW-0812">Transmembrane</keyword>
<keyword evidence="2" id="KW-1133">Transmembrane helix</keyword>
<feature type="compositionally biased region" description="Low complexity" evidence="1">
    <location>
        <begin position="23"/>
        <end position="38"/>
    </location>
</feature>
<evidence type="ECO:0000256" key="2">
    <source>
        <dbReference type="SAM" id="Phobius"/>
    </source>
</evidence>
<dbReference type="Proteomes" id="UP000769157">
    <property type="component" value="Unassembled WGS sequence"/>
</dbReference>
<evidence type="ECO:0000313" key="3">
    <source>
        <dbReference type="EMBL" id="KAH3666165.1"/>
    </source>
</evidence>
<feature type="region of interest" description="Disordered" evidence="1">
    <location>
        <begin position="14"/>
        <end position="39"/>
    </location>
</feature>
<evidence type="ECO:0000256" key="1">
    <source>
        <dbReference type="SAM" id="MobiDB-lite"/>
    </source>
</evidence>
<dbReference type="AlphaFoldDB" id="A0A9P8P6J4"/>
<organism evidence="3 4">
    <name type="scientific">Ogataea philodendri</name>
    <dbReference type="NCBI Taxonomy" id="1378263"/>
    <lineage>
        <taxon>Eukaryota</taxon>
        <taxon>Fungi</taxon>
        <taxon>Dikarya</taxon>
        <taxon>Ascomycota</taxon>
        <taxon>Saccharomycotina</taxon>
        <taxon>Pichiomycetes</taxon>
        <taxon>Pichiales</taxon>
        <taxon>Pichiaceae</taxon>
        <taxon>Ogataea</taxon>
    </lineage>
</organism>
<gene>
    <name evidence="3" type="ORF">OGAPHI_004354</name>
</gene>
<keyword evidence="2" id="KW-0472">Membrane</keyword>
<evidence type="ECO:0000313" key="4">
    <source>
        <dbReference type="Proteomes" id="UP000769157"/>
    </source>
</evidence>
<proteinExistence type="predicted"/>
<reference evidence="3" key="2">
    <citation type="submission" date="2021-01" db="EMBL/GenBank/DDBJ databases">
        <authorList>
            <person name="Schikora-Tamarit M.A."/>
        </authorList>
    </citation>
    <scope>NUCLEOTIDE SEQUENCE</scope>
    <source>
        <strain evidence="3">CBS6075</strain>
    </source>
</reference>
<comment type="caution">
    <text evidence="3">The sequence shown here is derived from an EMBL/GenBank/DDBJ whole genome shotgun (WGS) entry which is preliminary data.</text>
</comment>
<feature type="transmembrane region" description="Helical" evidence="2">
    <location>
        <begin position="64"/>
        <end position="85"/>
    </location>
</feature>
<keyword evidence="4" id="KW-1185">Reference proteome</keyword>
<accession>A0A9P8P6J4</accession>
<reference evidence="3" key="1">
    <citation type="journal article" date="2021" name="Open Biol.">
        <title>Shared evolutionary footprints suggest mitochondrial oxidative damage underlies multiple complex I losses in fungi.</title>
        <authorList>
            <person name="Schikora-Tamarit M.A."/>
            <person name="Marcet-Houben M."/>
            <person name="Nosek J."/>
            <person name="Gabaldon T."/>
        </authorList>
    </citation>
    <scope>NUCLEOTIDE SEQUENCE</scope>
    <source>
        <strain evidence="3">CBS6075</strain>
    </source>
</reference>
<protein>
    <submittedName>
        <fullName evidence="3">Uncharacterized protein</fullName>
    </submittedName>
</protein>
<dbReference type="EMBL" id="JAEUBE010000295">
    <property type="protein sequence ID" value="KAH3666165.1"/>
    <property type="molecule type" value="Genomic_DNA"/>
</dbReference>
<name>A0A9P8P6J4_9ASCO</name>
<sequence>MTPLMNGRIRLIPQEPKNDHTESAVISGGSGSSAPSAATDWGSKSWAVCLASSWNWSRSWLSCWVITSGCSVACLWAVPISVAKFTRSSKSWWSKLIV</sequence>